<evidence type="ECO:0000256" key="2">
    <source>
        <dbReference type="ARBA" id="ARBA00022643"/>
    </source>
</evidence>
<dbReference type="RefSeq" id="WP_131591056.1">
    <property type="nucleotide sequence ID" value="NZ_JAAXBK010000001.1"/>
</dbReference>
<keyword evidence="1 6" id="KW-0285">Flavoprotein</keyword>
<evidence type="ECO:0000256" key="5">
    <source>
        <dbReference type="ARBA" id="ARBA00048542"/>
    </source>
</evidence>
<evidence type="ECO:0000259" key="7">
    <source>
        <dbReference type="Pfam" id="PF02525"/>
    </source>
</evidence>
<comment type="subunit">
    <text evidence="6">Homodimer.</text>
</comment>
<dbReference type="GO" id="GO:0016655">
    <property type="term" value="F:oxidoreductase activity, acting on NAD(P)H, quinone or similar compound as acceptor"/>
    <property type="evidence" value="ECO:0007669"/>
    <property type="project" value="InterPro"/>
</dbReference>
<dbReference type="SUPFAM" id="SSF52218">
    <property type="entry name" value="Flavoproteins"/>
    <property type="match status" value="1"/>
</dbReference>
<dbReference type="GO" id="GO:0009055">
    <property type="term" value="F:electron transfer activity"/>
    <property type="evidence" value="ECO:0007669"/>
    <property type="project" value="UniProtKB-UniRule"/>
</dbReference>
<name>A0A6P0D7V4_RHILE</name>
<dbReference type="Pfam" id="PF02525">
    <property type="entry name" value="Flavodoxin_2"/>
    <property type="match status" value="1"/>
</dbReference>
<keyword evidence="3 6" id="KW-0560">Oxidoreductase</keyword>
<comment type="catalytic activity">
    <reaction evidence="5">
        <text>N,N-dimethyl-1,4-phenylenediamine + anthranilate + 2 NAD(+) = 2-(4-dimethylaminophenyl)diazenylbenzoate + 2 NADH + 2 H(+)</text>
        <dbReference type="Rhea" id="RHEA:55872"/>
        <dbReference type="ChEBI" id="CHEBI:15378"/>
        <dbReference type="ChEBI" id="CHEBI:15783"/>
        <dbReference type="ChEBI" id="CHEBI:16567"/>
        <dbReference type="ChEBI" id="CHEBI:57540"/>
        <dbReference type="ChEBI" id="CHEBI:57945"/>
        <dbReference type="ChEBI" id="CHEBI:71579"/>
        <dbReference type="EC" id="1.7.1.17"/>
    </reaction>
    <physiologicalReaction direction="right-to-left" evidence="5">
        <dbReference type="Rhea" id="RHEA:55874"/>
    </physiologicalReaction>
</comment>
<proteinExistence type="inferred from homology"/>
<dbReference type="Gene3D" id="3.40.50.360">
    <property type="match status" value="1"/>
</dbReference>
<dbReference type="PANTHER" id="PTHR43741:SF4">
    <property type="entry name" value="FMN-DEPENDENT NADH:QUINONE OXIDOREDUCTASE"/>
    <property type="match status" value="1"/>
</dbReference>
<dbReference type="InterPro" id="IPR050104">
    <property type="entry name" value="FMN-dep_NADH:Q_OxRdtase_AzoR1"/>
</dbReference>
<evidence type="ECO:0000256" key="4">
    <source>
        <dbReference type="ARBA" id="ARBA00023027"/>
    </source>
</evidence>
<comment type="catalytic activity">
    <reaction evidence="6">
        <text>2 a quinone + NADH + H(+) = 2 a 1,4-benzosemiquinone + NAD(+)</text>
        <dbReference type="Rhea" id="RHEA:65952"/>
        <dbReference type="ChEBI" id="CHEBI:15378"/>
        <dbReference type="ChEBI" id="CHEBI:57540"/>
        <dbReference type="ChEBI" id="CHEBI:57945"/>
        <dbReference type="ChEBI" id="CHEBI:132124"/>
        <dbReference type="ChEBI" id="CHEBI:134225"/>
    </reaction>
</comment>
<gene>
    <name evidence="6" type="primary">azoR</name>
    <name evidence="8" type="ORF">GUK36_03540</name>
</gene>
<evidence type="ECO:0000313" key="8">
    <source>
        <dbReference type="EMBL" id="NEK48497.1"/>
    </source>
</evidence>
<dbReference type="GO" id="GO:0016652">
    <property type="term" value="F:oxidoreductase activity, acting on NAD(P)H as acceptor"/>
    <property type="evidence" value="ECO:0007669"/>
    <property type="project" value="UniProtKB-UniRule"/>
</dbReference>
<dbReference type="EC" id="1.6.5.-" evidence="6"/>
<reference evidence="8 9" key="1">
    <citation type="submission" date="2020-01" db="EMBL/GenBank/DDBJ databases">
        <title>Rhizobium genotypes associated with high levels of biological nitrogen fixation by grain legumes in a temperate-maritime cropping system.</title>
        <authorList>
            <person name="Maluk M."/>
            <person name="Francesc Ferrando Molina F."/>
            <person name="Lopez Del Egido L."/>
            <person name="Lafos M."/>
            <person name="Langarica-Fuentes A."/>
            <person name="Gebre Yohannes G."/>
            <person name="Young M.W."/>
            <person name="Martin P."/>
            <person name="Gantlett R."/>
            <person name="Kenicer G."/>
            <person name="Hawes C."/>
            <person name="Begg G.S."/>
            <person name="Quilliam R.S."/>
            <person name="Squire G.R."/>
            <person name="Poole P.S."/>
            <person name="Young P.W."/>
            <person name="Iannetta P.M."/>
            <person name="James E.K."/>
        </authorList>
    </citation>
    <scope>NUCLEOTIDE SEQUENCE [LARGE SCALE GENOMIC DNA]</scope>
    <source>
        <strain evidence="8 9">JHI944</strain>
    </source>
</reference>
<dbReference type="EMBL" id="WXXP01000002">
    <property type="protein sequence ID" value="NEK48497.1"/>
    <property type="molecule type" value="Genomic_DNA"/>
</dbReference>
<comment type="function">
    <text evidence="6">Quinone reductase that provides resistance to thiol-specific stress caused by electrophilic quinones.</text>
</comment>
<evidence type="ECO:0000313" key="9">
    <source>
        <dbReference type="Proteomes" id="UP000471409"/>
    </source>
</evidence>
<organism evidence="8 9">
    <name type="scientific">Rhizobium leguminosarum</name>
    <dbReference type="NCBI Taxonomy" id="384"/>
    <lineage>
        <taxon>Bacteria</taxon>
        <taxon>Pseudomonadati</taxon>
        <taxon>Pseudomonadota</taxon>
        <taxon>Alphaproteobacteria</taxon>
        <taxon>Hyphomicrobiales</taxon>
        <taxon>Rhizobiaceae</taxon>
        <taxon>Rhizobium/Agrobacterium group</taxon>
        <taxon>Rhizobium</taxon>
    </lineage>
</organism>
<comment type="caution">
    <text evidence="8">The sequence shown here is derived from an EMBL/GenBank/DDBJ whole genome shotgun (WGS) entry which is preliminary data.</text>
</comment>
<feature type="binding site" evidence="6">
    <location>
        <begin position="19"/>
        <end position="21"/>
    </location>
    <ligand>
        <name>FMN</name>
        <dbReference type="ChEBI" id="CHEBI:58210"/>
    </ligand>
</feature>
<dbReference type="HAMAP" id="MF_01216">
    <property type="entry name" value="Azoreductase_type1"/>
    <property type="match status" value="1"/>
</dbReference>
<evidence type="ECO:0000256" key="3">
    <source>
        <dbReference type="ARBA" id="ARBA00023002"/>
    </source>
</evidence>
<comment type="function">
    <text evidence="6">Also exhibits azoreductase activity. Catalyzes the reductive cleavage of the azo bond in aromatic azo compounds to the corresponding amines.</text>
</comment>
<accession>A0A6P0D7V4</accession>
<dbReference type="InterPro" id="IPR029039">
    <property type="entry name" value="Flavoprotein-like_sf"/>
</dbReference>
<feature type="domain" description="Flavodoxin-like fold" evidence="7">
    <location>
        <begin position="1"/>
        <end position="169"/>
    </location>
</feature>
<keyword evidence="2 6" id="KW-0288">FMN</keyword>
<feature type="binding site" evidence="6">
    <location>
        <position position="9"/>
    </location>
    <ligand>
        <name>FMN</name>
        <dbReference type="ChEBI" id="CHEBI:58210"/>
    </ligand>
</feature>
<dbReference type="AlphaFoldDB" id="A0A6P0D7V4"/>
<keyword evidence="4 6" id="KW-0520">NAD</keyword>
<dbReference type="InterPro" id="IPR003680">
    <property type="entry name" value="Flavodoxin_fold"/>
</dbReference>
<protein>
    <recommendedName>
        <fullName evidence="6">FMN dependent NADH:quinone oxidoreductase</fullName>
        <ecNumber evidence="6">1.6.5.-</ecNumber>
    </recommendedName>
    <alternativeName>
        <fullName evidence="6">Azo-dye reductase</fullName>
    </alternativeName>
    <alternativeName>
        <fullName evidence="6">FMN-dependent NADH-azo compound oxidoreductase</fullName>
    </alternativeName>
    <alternativeName>
        <fullName evidence="6">FMN-dependent NADH-azoreductase</fullName>
        <ecNumber evidence="6">1.7.1.17</ecNumber>
    </alternativeName>
</protein>
<evidence type="ECO:0000256" key="6">
    <source>
        <dbReference type="HAMAP-Rule" id="MF_01216"/>
    </source>
</evidence>
<dbReference type="GO" id="GO:0010181">
    <property type="term" value="F:FMN binding"/>
    <property type="evidence" value="ECO:0007669"/>
    <property type="project" value="UniProtKB-UniRule"/>
</dbReference>
<dbReference type="EC" id="1.7.1.17" evidence="6"/>
<dbReference type="PANTHER" id="PTHR43741">
    <property type="entry name" value="FMN-DEPENDENT NADH-AZOREDUCTASE 1"/>
    <property type="match status" value="1"/>
</dbReference>
<evidence type="ECO:0000256" key="1">
    <source>
        <dbReference type="ARBA" id="ARBA00022630"/>
    </source>
</evidence>
<sequence length="208" mass="23360">MRILHLICSPRGHASASASHSRQVIEKLIALDRQIEVTVRCLNDSNMPHIDREFSMSSRMHSHIEEPFGSRLLSDELIDEVIESEAIVLATPTHNLTIPSALKAWIDHVVRPNKTFRYVDDRMVGLLPDRPVFVSLSQGIGAGDGPDFLRPYLRTIFAAMGITSIEFCASPKGAVGRSVLQQHTLDVLHEVTPETAHEAIYQLWSRYR</sequence>
<dbReference type="InterPro" id="IPR023048">
    <property type="entry name" value="NADH:quinone_OxRdtase_FMN_depd"/>
</dbReference>
<comment type="cofactor">
    <cofactor evidence="6">
        <name>FMN</name>
        <dbReference type="ChEBI" id="CHEBI:58210"/>
    </cofactor>
    <text evidence="6">Binds 1 FMN per subunit.</text>
</comment>
<comment type="caution">
    <text evidence="6">Lacks conserved residue(s) required for the propagation of feature annotation.</text>
</comment>
<comment type="similarity">
    <text evidence="6">Belongs to the azoreductase type 1 family.</text>
</comment>
<dbReference type="Proteomes" id="UP000471409">
    <property type="component" value="Unassembled WGS sequence"/>
</dbReference>